<dbReference type="EMBL" id="JAIBOA010000015">
    <property type="protein sequence ID" value="MBW8485219.1"/>
    <property type="molecule type" value="Genomic_DNA"/>
</dbReference>
<accession>A0ABS7FXR0</accession>
<evidence type="ECO:0000313" key="2">
    <source>
        <dbReference type="Proteomes" id="UP000774570"/>
    </source>
</evidence>
<sequence>MAWRTTRGDQYFIDQWHPAVNGRIWFRRLDTGTGGYSYRWSDEGAPDHSSLFGSAADAGLPGALANGAYEVGTSDDVQAGYHTLLGLTTSLAGRLMTVQQTVPALAAAAGQHHTTAQAAIGTALNRRTQAEQAADPAQGRQLFRQGLRALADAHGQVLAWINGGADPGAERMPLRSTAQRASSLGTQIYNQLQG</sequence>
<gene>
    <name evidence="1" type="ORF">K1Y72_22760</name>
</gene>
<name>A0ABS7FXR0_9ACTN</name>
<proteinExistence type="predicted"/>
<comment type="caution">
    <text evidence="1">The sequence shown here is derived from an EMBL/GenBank/DDBJ whole genome shotgun (WGS) entry which is preliminary data.</text>
</comment>
<reference evidence="1 2" key="1">
    <citation type="submission" date="2021-07" db="EMBL/GenBank/DDBJ databases">
        <title>Actinomadura sp. PM05-2 isolated from lichen.</title>
        <authorList>
            <person name="Somphong A."/>
            <person name="Phongsopitanun W."/>
            <person name="Tanasupawat S."/>
            <person name="Peongsungnone V."/>
        </authorList>
    </citation>
    <scope>NUCLEOTIDE SEQUENCE [LARGE SCALE GENOMIC DNA]</scope>
    <source>
        <strain evidence="1 2">PM05-2</strain>
    </source>
</reference>
<keyword evidence="2" id="KW-1185">Reference proteome</keyword>
<organism evidence="1 2">
    <name type="scientific">Actinomadura parmotrematis</name>
    <dbReference type="NCBI Taxonomy" id="2864039"/>
    <lineage>
        <taxon>Bacteria</taxon>
        <taxon>Bacillati</taxon>
        <taxon>Actinomycetota</taxon>
        <taxon>Actinomycetes</taxon>
        <taxon>Streptosporangiales</taxon>
        <taxon>Thermomonosporaceae</taxon>
        <taxon>Actinomadura</taxon>
    </lineage>
</organism>
<dbReference type="RefSeq" id="WP_220168449.1">
    <property type="nucleotide sequence ID" value="NZ_JAIBOA010000015.1"/>
</dbReference>
<dbReference type="Proteomes" id="UP000774570">
    <property type="component" value="Unassembled WGS sequence"/>
</dbReference>
<evidence type="ECO:0000313" key="1">
    <source>
        <dbReference type="EMBL" id="MBW8485219.1"/>
    </source>
</evidence>
<protein>
    <submittedName>
        <fullName evidence="1">Uncharacterized protein</fullName>
    </submittedName>
</protein>